<dbReference type="EMBL" id="MVBO01000035">
    <property type="protein sequence ID" value="OZJ04572.1"/>
    <property type="molecule type" value="Genomic_DNA"/>
</dbReference>
<dbReference type="GO" id="GO:0031418">
    <property type="term" value="F:L-ascorbic acid binding"/>
    <property type="evidence" value="ECO:0007669"/>
    <property type="project" value="InterPro"/>
</dbReference>
<evidence type="ECO:0000256" key="1">
    <source>
        <dbReference type="ARBA" id="ARBA00001961"/>
    </source>
</evidence>
<evidence type="ECO:0000313" key="7">
    <source>
        <dbReference type="EMBL" id="OZJ04572.1"/>
    </source>
</evidence>
<keyword evidence="8" id="KW-1185">Reference proteome</keyword>
<sequence>MGKQGKERKRRRLLQPIEDDVVKENVEYDGMITASDMAITLRTLKALEYQPEQLHKKEFKQLKAEVHTLYTHITAKTGQGTTLSGRISDALTDGRWADALGALTEMRARGQVPKLGALQRWVRDCDAASARDGTFGNPQVLRVLDSILRTADPALVPTNNDEHPVRQHEAWSAIERTSSREEIYASALAGTLFDEAQAEKYRRSFRIVAHEKGSERRTPNQHDFTLYYSQPGTIITLNGAEQPVVGRVDVPNVPGAFVLTNVLTPDICKQILSAAESIGFTPDAPIVGAAKFLNYIFNRCQPHLPQEIQGGAVTGLNARWRVYRYVPGAIYRPHIDGAWPGSGLDPKTGAYLYDAYDGKQWSRLTFLIYLNDEFDGGATTFFMPAAQEGTLDARPVSPRQGSVLCFPHGNTKGSLLHEGSPVTRGAKYVIRTDVLYMV</sequence>
<keyword evidence="3" id="KW-0223">Dioxygenase</keyword>
<keyword evidence="4" id="KW-0560">Oxidoreductase</keyword>
<dbReference type="InterPro" id="IPR005123">
    <property type="entry name" value="Oxoglu/Fe-dep_dioxygenase_dom"/>
</dbReference>
<reference evidence="7 8" key="1">
    <citation type="journal article" date="2017" name="Mycologia">
        <title>Bifiguratus adelaidae, gen. et sp. nov., a new member of Mucoromycotina in endophytic and soil-dwelling habitats.</title>
        <authorList>
            <person name="Torres-Cruz T.J."/>
            <person name="Billingsley Tobias T.L."/>
            <person name="Almatruk M."/>
            <person name="Hesse C."/>
            <person name="Kuske C.R."/>
            <person name="Desiro A."/>
            <person name="Benucci G.M."/>
            <person name="Bonito G."/>
            <person name="Stajich J.E."/>
            <person name="Dunlap C."/>
            <person name="Arnold A.E."/>
            <person name="Porras-Alfaro A."/>
        </authorList>
    </citation>
    <scope>NUCLEOTIDE SEQUENCE [LARGE SCALE GENOMIC DNA]</scope>
    <source>
        <strain evidence="7 8">AZ0501</strain>
    </source>
</reference>
<dbReference type="PROSITE" id="PS51471">
    <property type="entry name" value="FE2OG_OXY"/>
    <property type="match status" value="1"/>
</dbReference>
<accession>A0A261Y1T8</accession>
<keyword evidence="5" id="KW-0408">Iron</keyword>
<dbReference type="FunFam" id="2.60.120.620:FF:000020">
    <property type="entry name" value="Unplaced genomic scaffold supercont2.4, whole genome shotgun sequence"/>
    <property type="match status" value="1"/>
</dbReference>
<dbReference type="SMART" id="SM00702">
    <property type="entry name" value="P4Hc"/>
    <property type="match status" value="1"/>
</dbReference>
<name>A0A261Y1T8_9FUNG</name>
<dbReference type="InterPro" id="IPR045054">
    <property type="entry name" value="P4HA-like"/>
</dbReference>
<evidence type="ECO:0000256" key="3">
    <source>
        <dbReference type="ARBA" id="ARBA00022964"/>
    </source>
</evidence>
<evidence type="ECO:0000256" key="4">
    <source>
        <dbReference type="ARBA" id="ARBA00023002"/>
    </source>
</evidence>
<evidence type="ECO:0000256" key="5">
    <source>
        <dbReference type="ARBA" id="ARBA00023004"/>
    </source>
</evidence>
<keyword evidence="2" id="KW-0479">Metal-binding</keyword>
<dbReference type="Pfam" id="PF13640">
    <property type="entry name" value="2OG-FeII_Oxy_3"/>
    <property type="match status" value="1"/>
</dbReference>
<feature type="domain" description="Fe2OG dioxygenase" evidence="6">
    <location>
        <begin position="314"/>
        <end position="436"/>
    </location>
</feature>
<dbReference type="InterPro" id="IPR006620">
    <property type="entry name" value="Pro_4_hyd_alph"/>
</dbReference>
<dbReference type="Gene3D" id="2.60.120.620">
    <property type="entry name" value="q2cbj1_9rhob like domain"/>
    <property type="match status" value="1"/>
</dbReference>
<dbReference type="PANTHER" id="PTHR10869">
    <property type="entry name" value="PROLYL 4-HYDROXYLASE ALPHA SUBUNIT"/>
    <property type="match status" value="1"/>
</dbReference>
<dbReference type="GO" id="GO:0004656">
    <property type="term" value="F:procollagen-proline 4-dioxygenase activity"/>
    <property type="evidence" value="ECO:0007669"/>
    <property type="project" value="TreeGrafter"/>
</dbReference>
<dbReference type="PANTHER" id="PTHR10869:SF247">
    <property type="entry name" value="FE2OG DIOXYGENASE DOMAIN-CONTAINING PROTEIN"/>
    <property type="match status" value="1"/>
</dbReference>
<proteinExistence type="predicted"/>
<gene>
    <name evidence="7" type="ORF">BZG36_02757</name>
</gene>
<dbReference type="GO" id="GO:0005506">
    <property type="term" value="F:iron ion binding"/>
    <property type="evidence" value="ECO:0007669"/>
    <property type="project" value="InterPro"/>
</dbReference>
<dbReference type="Proteomes" id="UP000242875">
    <property type="component" value="Unassembled WGS sequence"/>
</dbReference>
<dbReference type="GO" id="GO:0005783">
    <property type="term" value="C:endoplasmic reticulum"/>
    <property type="evidence" value="ECO:0007669"/>
    <property type="project" value="TreeGrafter"/>
</dbReference>
<organism evidence="7 8">
    <name type="scientific">Bifiguratus adelaidae</name>
    <dbReference type="NCBI Taxonomy" id="1938954"/>
    <lineage>
        <taxon>Eukaryota</taxon>
        <taxon>Fungi</taxon>
        <taxon>Fungi incertae sedis</taxon>
        <taxon>Mucoromycota</taxon>
        <taxon>Mucoromycotina</taxon>
        <taxon>Endogonomycetes</taxon>
        <taxon>Endogonales</taxon>
        <taxon>Endogonales incertae sedis</taxon>
        <taxon>Bifiguratus</taxon>
    </lineage>
</organism>
<dbReference type="InterPro" id="IPR044862">
    <property type="entry name" value="Pro_4_hyd_alph_FE2OG_OXY"/>
</dbReference>
<evidence type="ECO:0000256" key="2">
    <source>
        <dbReference type="ARBA" id="ARBA00022723"/>
    </source>
</evidence>
<evidence type="ECO:0000259" key="6">
    <source>
        <dbReference type="PROSITE" id="PS51471"/>
    </source>
</evidence>
<comment type="cofactor">
    <cofactor evidence="1">
        <name>L-ascorbate</name>
        <dbReference type="ChEBI" id="CHEBI:38290"/>
    </cofactor>
</comment>
<evidence type="ECO:0000313" key="8">
    <source>
        <dbReference type="Proteomes" id="UP000242875"/>
    </source>
</evidence>
<comment type="caution">
    <text evidence="7">The sequence shown here is derived from an EMBL/GenBank/DDBJ whole genome shotgun (WGS) entry which is preliminary data.</text>
</comment>
<dbReference type="OrthoDB" id="69177at2759"/>
<protein>
    <recommendedName>
        <fullName evidence="6">Fe2OG dioxygenase domain-containing protein</fullName>
    </recommendedName>
</protein>
<dbReference type="AlphaFoldDB" id="A0A261Y1T8"/>